<proteinExistence type="predicted"/>
<feature type="domain" description="EF-hand" evidence="3">
    <location>
        <begin position="59"/>
        <end position="94"/>
    </location>
</feature>
<feature type="signal peptide" evidence="2">
    <location>
        <begin position="1"/>
        <end position="26"/>
    </location>
</feature>
<evidence type="ECO:0000256" key="1">
    <source>
        <dbReference type="SAM" id="MobiDB-lite"/>
    </source>
</evidence>
<feature type="compositionally biased region" description="Basic residues" evidence="1">
    <location>
        <begin position="175"/>
        <end position="184"/>
    </location>
</feature>
<name>A0A934HU24_9RHOB</name>
<reference evidence="4" key="1">
    <citation type="submission" date="2020-12" db="EMBL/GenBank/DDBJ databases">
        <title>Pontibaca salina gen. nov., sp. nov., isolated from marine sediment.</title>
        <authorList>
            <person name="Bo J."/>
            <person name="Wang S."/>
            <person name="Song X."/>
            <person name="Du Z."/>
        </authorList>
    </citation>
    <scope>NUCLEOTIDE SEQUENCE</scope>
    <source>
        <strain evidence="4">S1109L</strain>
    </source>
</reference>
<dbReference type="EMBL" id="JAEIJD010000013">
    <property type="protein sequence ID" value="MBI6630785.1"/>
    <property type="molecule type" value="Genomic_DNA"/>
</dbReference>
<dbReference type="SUPFAM" id="SSF47473">
    <property type="entry name" value="EF-hand"/>
    <property type="match status" value="1"/>
</dbReference>
<dbReference type="SMART" id="SM00054">
    <property type="entry name" value="EFh"/>
    <property type="match status" value="2"/>
</dbReference>
<dbReference type="AlphaFoldDB" id="A0A934HU24"/>
<keyword evidence="5" id="KW-1185">Reference proteome</keyword>
<sequence>MTNSKILPGTFVAVTALLSGLTVATAQTSPTAAPAQVETSADAPEATRADFRKGHGHRGGHGMMRHIMKKVDANGDGAVTQEEIDTFRAAIVTEADVSGEGDISLDEFETIYLEMTRERMVDAFQSLDADGDGVVTQAEMDARFGNVVERMDRNDDGKLDRDDRGGRDQKGHQRDGKRHGDRRG</sequence>
<feature type="compositionally biased region" description="Basic and acidic residues" evidence="1">
    <location>
        <begin position="149"/>
        <end position="174"/>
    </location>
</feature>
<feature type="region of interest" description="Disordered" evidence="1">
    <location>
        <begin position="27"/>
        <end position="50"/>
    </location>
</feature>
<dbReference type="PROSITE" id="PS50222">
    <property type="entry name" value="EF_HAND_2"/>
    <property type="match status" value="2"/>
</dbReference>
<dbReference type="RefSeq" id="WP_198686805.1">
    <property type="nucleotide sequence ID" value="NZ_JAEIJD010000013.1"/>
</dbReference>
<dbReference type="InterPro" id="IPR018247">
    <property type="entry name" value="EF_Hand_1_Ca_BS"/>
</dbReference>
<dbReference type="InterPro" id="IPR002048">
    <property type="entry name" value="EF_hand_dom"/>
</dbReference>
<feature type="region of interest" description="Disordered" evidence="1">
    <location>
        <begin position="146"/>
        <end position="184"/>
    </location>
</feature>
<dbReference type="Pfam" id="PF13202">
    <property type="entry name" value="EF-hand_5"/>
    <property type="match status" value="2"/>
</dbReference>
<dbReference type="Proteomes" id="UP000613255">
    <property type="component" value="Unassembled WGS sequence"/>
</dbReference>
<protein>
    <submittedName>
        <fullName evidence="4">EF-hand domain-containing protein</fullName>
    </submittedName>
</protein>
<keyword evidence="2" id="KW-0732">Signal</keyword>
<evidence type="ECO:0000313" key="5">
    <source>
        <dbReference type="Proteomes" id="UP000613255"/>
    </source>
</evidence>
<evidence type="ECO:0000313" key="4">
    <source>
        <dbReference type="EMBL" id="MBI6630785.1"/>
    </source>
</evidence>
<feature type="chain" id="PRO_5037750430" evidence="2">
    <location>
        <begin position="27"/>
        <end position="184"/>
    </location>
</feature>
<comment type="caution">
    <text evidence="4">The sequence shown here is derived from an EMBL/GenBank/DDBJ whole genome shotgun (WGS) entry which is preliminary data.</text>
</comment>
<evidence type="ECO:0000259" key="3">
    <source>
        <dbReference type="PROSITE" id="PS50222"/>
    </source>
</evidence>
<dbReference type="Gene3D" id="1.10.238.10">
    <property type="entry name" value="EF-hand"/>
    <property type="match status" value="2"/>
</dbReference>
<accession>A0A934HU24</accession>
<gene>
    <name evidence="4" type="ORF">JAO82_12940</name>
</gene>
<feature type="compositionally biased region" description="Low complexity" evidence="1">
    <location>
        <begin position="27"/>
        <end position="37"/>
    </location>
</feature>
<dbReference type="InterPro" id="IPR011992">
    <property type="entry name" value="EF-hand-dom_pair"/>
</dbReference>
<dbReference type="PROSITE" id="PS00018">
    <property type="entry name" value="EF_HAND_1"/>
    <property type="match status" value="2"/>
</dbReference>
<dbReference type="GO" id="GO:0005509">
    <property type="term" value="F:calcium ion binding"/>
    <property type="evidence" value="ECO:0007669"/>
    <property type="project" value="InterPro"/>
</dbReference>
<evidence type="ECO:0000256" key="2">
    <source>
        <dbReference type="SAM" id="SignalP"/>
    </source>
</evidence>
<feature type="domain" description="EF-hand" evidence="3">
    <location>
        <begin position="115"/>
        <end position="150"/>
    </location>
</feature>
<organism evidence="4 5">
    <name type="scientific">Pontibaca salina</name>
    <dbReference type="NCBI Taxonomy" id="2795731"/>
    <lineage>
        <taxon>Bacteria</taxon>
        <taxon>Pseudomonadati</taxon>
        <taxon>Pseudomonadota</taxon>
        <taxon>Alphaproteobacteria</taxon>
        <taxon>Rhodobacterales</taxon>
        <taxon>Roseobacteraceae</taxon>
        <taxon>Pontibaca</taxon>
    </lineage>
</organism>